<evidence type="ECO:0000256" key="2">
    <source>
        <dbReference type="ARBA" id="ARBA00006222"/>
    </source>
</evidence>
<dbReference type="PANTHER" id="PTHR12800">
    <property type="entry name" value="CDC37-RELATED"/>
    <property type="match status" value="1"/>
</dbReference>
<dbReference type="InterPro" id="IPR004918">
    <property type="entry name" value="Cdc37"/>
</dbReference>
<dbReference type="GO" id="GO:0019901">
    <property type="term" value="F:protein kinase binding"/>
    <property type="evidence" value="ECO:0007669"/>
    <property type="project" value="InterPro"/>
</dbReference>
<dbReference type="Proteomes" id="UP000783686">
    <property type="component" value="Unassembled WGS sequence"/>
</dbReference>
<dbReference type="SMART" id="SM01069">
    <property type="entry name" value="CDC37_C"/>
    <property type="match status" value="1"/>
</dbReference>
<feature type="domain" description="Cdc37 N-terminal" evidence="10">
    <location>
        <begin position="2"/>
        <end position="124"/>
    </location>
</feature>
<comment type="subcellular location">
    <subcellularLocation>
        <location evidence="1">Cytoplasm</location>
    </subcellularLocation>
</comment>
<evidence type="ECO:0000313" key="11">
    <source>
        <dbReference type="EMBL" id="CAD5212498.1"/>
    </source>
</evidence>
<evidence type="ECO:0000259" key="9">
    <source>
        <dbReference type="SMART" id="SM01070"/>
    </source>
</evidence>
<feature type="region of interest" description="Disordered" evidence="7">
    <location>
        <begin position="1"/>
        <end position="27"/>
    </location>
</feature>
<name>A0A811KAY6_9BILA</name>
<dbReference type="AlphaFoldDB" id="A0A811KAY6"/>
<protein>
    <recommendedName>
        <fullName evidence="5">Hsp90 chaperone protein kinase-targeting subunit</fullName>
    </recommendedName>
</protein>
<feature type="compositionally biased region" description="Basic and acidic residues" evidence="7">
    <location>
        <begin position="1"/>
        <end position="12"/>
    </location>
</feature>
<dbReference type="Gene3D" id="6.10.140.250">
    <property type="match status" value="1"/>
</dbReference>
<dbReference type="Proteomes" id="UP000614601">
    <property type="component" value="Unassembled WGS sequence"/>
</dbReference>
<keyword evidence="4" id="KW-0143">Chaperone</keyword>
<dbReference type="SMART" id="SM01071">
    <property type="entry name" value="CDC37_N"/>
    <property type="match status" value="1"/>
</dbReference>
<keyword evidence="12" id="KW-1185">Reference proteome</keyword>
<dbReference type="InterPro" id="IPR013874">
    <property type="entry name" value="Cdc37_Hsp90-bd"/>
</dbReference>
<evidence type="ECO:0000313" key="12">
    <source>
        <dbReference type="Proteomes" id="UP000614601"/>
    </source>
</evidence>
<dbReference type="EMBL" id="CAJFDH010000002">
    <property type="protein sequence ID" value="CAD5212498.1"/>
    <property type="molecule type" value="Genomic_DNA"/>
</dbReference>
<dbReference type="Pfam" id="PF03234">
    <property type="entry name" value="CDC37_N"/>
    <property type="match status" value="1"/>
</dbReference>
<dbReference type="SMART" id="SM01070">
    <property type="entry name" value="CDC37_M"/>
    <property type="match status" value="1"/>
</dbReference>
<sequence length="376" mass="43616">MPIDYSKWKNIEVSDDEDDTHPNIDTPSLFRWRHQARLERMAEMKQKKEEVEGEKKKVVNKVQELEDKLKTVTDEKEKIKIELQISEIKKQEEEFRKKEKELEDQESKQPWNVDTIGHEAWSKSVVNKYNDKKPEPAKLSDEEENKRMTEYFKKNEDLLKKYCVLSSFDECRKFLLEYPHLASDFASSWITIEALNLAIDENYDLMSSYAKNGITIQYLLELAKSLNSLGTDPKVIQVFFKKIKAADAAYMKMYDDEVEAFQQRLIKRGREKREAAIAEIEAEEREERLKNAPGGLDPKEVFEALPKEMQEAFESQSVDALIHVAEGMDQEVFKYHLDRCIKSGLWIPNANDQDDAASSKGEAENDKPGASKSSEA</sequence>
<dbReference type="EMBL" id="CAJFCW020000002">
    <property type="protein sequence ID" value="CAG9096334.1"/>
    <property type="molecule type" value="Genomic_DNA"/>
</dbReference>
<feature type="domain" description="Cdc37 Hsp90 binding" evidence="9">
    <location>
        <begin position="122"/>
        <end position="284"/>
    </location>
</feature>
<evidence type="ECO:0000256" key="1">
    <source>
        <dbReference type="ARBA" id="ARBA00004496"/>
    </source>
</evidence>
<keyword evidence="6" id="KW-0175">Coiled coil</keyword>
<feature type="coiled-coil region" evidence="6">
    <location>
        <begin position="34"/>
        <end position="108"/>
    </location>
</feature>
<evidence type="ECO:0000259" key="10">
    <source>
        <dbReference type="SMART" id="SM01071"/>
    </source>
</evidence>
<evidence type="ECO:0000256" key="6">
    <source>
        <dbReference type="SAM" id="Coils"/>
    </source>
</evidence>
<dbReference type="GO" id="GO:0006457">
    <property type="term" value="P:protein folding"/>
    <property type="evidence" value="ECO:0007669"/>
    <property type="project" value="TreeGrafter"/>
</dbReference>
<dbReference type="PANTHER" id="PTHR12800:SF4">
    <property type="entry name" value="HSP90 CO-CHAPERONE CDC37"/>
    <property type="match status" value="1"/>
</dbReference>
<dbReference type="SUPFAM" id="SSF101391">
    <property type="entry name" value="Hsp90 co-chaperone CDC37"/>
    <property type="match status" value="1"/>
</dbReference>
<proteinExistence type="inferred from homology"/>
<organism evidence="11 12">
    <name type="scientific">Bursaphelenchus okinawaensis</name>
    <dbReference type="NCBI Taxonomy" id="465554"/>
    <lineage>
        <taxon>Eukaryota</taxon>
        <taxon>Metazoa</taxon>
        <taxon>Ecdysozoa</taxon>
        <taxon>Nematoda</taxon>
        <taxon>Chromadorea</taxon>
        <taxon>Rhabditida</taxon>
        <taxon>Tylenchina</taxon>
        <taxon>Tylenchomorpha</taxon>
        <taxon>Aphelenchoidea</taxon>
        <taxon>Aphelenchoididae</taxon>
        <taxon>Bursaphelenchus</taxon>
    </lineage>
</organism>
<dbReference type="InterPro" id="IPR013855">
    <property type="entry name" value="Cdc37_N_dom"/>
</dbReference>
<gene>
    <name evidence="11" type="ORF">BOKJ2_LOCUS4299</name>
</gene>
<evidence type="ECO:0000256" key="7">
    <source>
        <dbReference type="SAM" id="MobiDB-lite"/>
    </source>
</evidence>
<comment type="caution">
    <text evidence="11">The sequence shown here is derived from an EMBL/GenBank/DDBJ whole genome shotgun (WGS) entry which is preliminary data.</text>
</comment>
<dbReference type="Pfam" id="PF08565">
    <property type="entry name" value="CDC37_M"/>
    <property type="match status" value="1"/>
</dbReference>
<feature type="compositionally biased region" description="Basic and acidic residues" evidence="7">
    <location>
        <begin position="361"/>
        <end position="376"/>
    </location>
</feature>
<dbReference type="GO" id="GO:0051087">
    <property type="term" value="F:protein-folding chaperone binding"/>
    <property type="evidence" value="ECO:0007669"/>
    <property type="project" value="TreeGrafter"/>
</dbReference>
<dbReference type="GO" id="GO:0005737">
    <property type="term" value="C:cytoplasm"/>
    <property type="evidence" value="ECO:0007669"/>
    <property type="project" value="UniProtKB-SubCell"/>
</dbReference>
<evidence type="ECO:0000256" key="3">
    <source>
        <dbReference type="ARBA" id="ARBA00022490"/>
    </source>
</evidence>
<dbReference type="GO" id="GO:0031072">
    <property type="term" value="F:heat shock protein binding"/>
    <property type="evidence" value="ECO:0007669"/>
    <property type="project" value="TreeGrafter"/>
</dbReference>
<feature type="domain" description="Cdc37 C-terminal" evidence="8">
    <location>
        <begin position="290"/>
        <end position="376"/>
    </location>
</feature>
<evidence type="ECO:0000256" key="4">
    <source>
        <dbReference type="ARBA" id="ARBA00023186"/>
    </source>
</evidence>
<dbReference type="Pfam" id="PF08564">
    <property type="entry name" value="CDC37_C"/>
    <property type="match status" value="1"/>
</dbReference>
<reference evidence="11" key="1">
    <citation type="submission" date="2020-09" db="EMBL/GenBank/DDBJ databases">
        <authorList>
            <person name="Kikuchi T."/>
        </authorList>
    </citation>
    <scope>NUCLEOTIDE SEQUENCE</scope>
    <source>
        <strain evidence="11">SH1</strain>
    </source>
</reference>
<dbReference type="OrthoDB" id="440202at2759"/>
<dbReference type="Gene3D" id="1.20.58.610">
    <property type="entry name" value="Cdc37, Hsp90 binding domain"/>
    <property type="match status" value="1"/>
</dbReference>
<dbReference type="GO" id="GO:0050821">
    <property type="term" value="P:protein stabilization"/>
    <property type="evidence" value="ECO:0007669"/>
    <property type="project" value="TreeGrafter"/>
</dbReference>
<dbReference type="GO" id="GO:0051082">
    <property type="term" value="F:unfolded protein binding"/>
    <property type="evidence" value="ECO:0007669"/>
    <property type="project" value="TreeGrafter"/>
</dbReference>
<accession>A0A811KAY6</accession>
<dbReference type="InterPro" id="IPR013873">
    <property type="entry name" value="Cdc37_C"/>
</dbReference>
<feature type="region of interest" description="Disordered" evidence="7">
    <location>
        <begin position="348"/>
        <end position="376"/>
    </location>
</feature>
<evidence type="ECO:0000256" key="5">
    <source>
        <dbReference type="ARBA" id="ARBA00031396"/>
    </source>
</evidence>
<evidence type="ECO:0000259" key="8">
    <source>
        <dbReference type="SMART" id="SM01069"/>
    </source>
</evidence>
<dbReference type="InterPro" id="IPR038189">
    <property type="entry name" value="Cdc37_Hsp90-bd_sf"/>
</dbReference>
<keyword evidence="3" id="KW-0963">Cytoplasm</keyword>
<comment type="similarity">
    <text evidence="2">Belongs to the CDC37 family.</text>
</comment>